<dbReference type="EMBL" id="CAMXCT010004755">
    <property type="protein sequence ID" value="CAI4010248.1"/>
    <property type="molecule type" value="Genomic_DNA"/>
</dbReference>
<feature type="non-terminal residue" evidence="1">
    <location>
        <position position="55"/>
    </location>
</feature>
<dbReference type="EMBL" id="CAMXCT020004755">
    <property type="protein sequence ID" value="CAL1163623.1"/>
    <property type="molecule type" value="Genomic_DNA"/>
</dbReference>
<dbReference type="Proteomes" id="UP001152797">
    <property type="component" value="Unassembled WGS sequence"/>
</dbReference>
<comment type="caution">
    <text evidence="1">The sequence shown here is derived from an EMBL/GenBank/DDBJ whole genome shotgun (WGS) entry which is preliminary data.</text>
</comment>
<evidence type="ECO:0000313" key="2">
    <source>
        <dbReference type="EMBL" id="CAL1163623.1"/>
    </source>
</evidence>
<reference evidence="1" key="1">
    <citation type="submission" date="2022-10" db="EMBL/GenBank/DDBJ databases">
        <authorList>
            <person name="Chen Y."/>
            <person name="Dougan E. K."/>
            <person name="Chan C."/>
            <person name="Rhodes N."/>
            <person name="Thang M."/>
        </authorList>
    </citation>
    <scope>NUCLEOTIDE SEQUENCE</scope>
</reference>
<evidence type="ECO:0000313" key="1">
    <source>
        <dbReference type="EMBL" id="CAI4010248.1"/>
    </source>
</evidence>
<evidence type="ECO:0000313" key="3">
    <source>
        <dbReference type="Proteomes" id="UP001152797"/>
    </source>
</evidence>
<proteinExistence type="predicted"/>
<gene>
    <name evidence="1" type="ORF">C1SCF055_LOCUS35531</name>
</gene>
<organism evidence="1">
    <name type="scientific">Cladocopium goreaui</name>
    <dbReference type="NCBI Taxonomy" id="2562237"/>
    <lineage>
        <taxon>Eukaryota</taxon>
        <taxon>Sar</taxon>
        <taxon>Alveolata</taxon>
        <taxon>Dinophyceae</taxon>
        <taxon>Suessiales</taxon>
        <taxon>Symbiodiniaceae</taxon>
        <taxon>Cladocopium</taxon>
    </lineage>
</organism>
<protein>
    <submittedName>
        <fullName evidence="1">Uncharacterized protein</fullName>
    </submittedName>
</protein>
<name>A0A9P1DKD3_9DINO</name>
<dbReference type="EMBL" id="CAMXCT030004755">
    <property type="protein sequence ID" value="CAL4797560.1"/>
    <property type="molecule type" value="Genomic_DNA"/>
</dbReference>
<reference evidence="2" key="2">
    <citation type="submission" date="2024-04" db="EMBL/GenBank/DDBJ databases">
        <authorList>
            <person name="Chen Y."/>
            <person name="Shah S."/>
            <person name="Dougan E. K."/>
            <person name="Thang M."/>
            <person name="Chan C."/>
        </authorList>
    </citation>
    <scope>NUCLEOTIDE SEQUENCE [LARGE SCALE GENOMIC DNA]</scope>
</reference>
<keyword evidence="3" id="KW-1185">Reference proteome</keyword>
<dbReference type="AlphaFoldDB" id="A0A9P1DKD3"/>
<sequence length="55" mass="6185">MEPCLYDPAQVRATLRTTTHTTVVSKGMVLVDPYLGEDMRLRQSCKKLECAGGWK</sequence>
<accession>A0A9P1DKD3</accession>